<keyword evidence="1" id="KW-0175">Coiled coil</keyword>
<dbReference type="Gene3D" id="2.40.50.100">
    <property type="match status" value="1"/>
</dbReference>
<dbReference type="InterPro" id="IPR058634">
    <property type="entry name" value="AaeA-lik-b-barrel"/>
</dbReference>
<dbReference type="SUPFAM" id="SSF111369">
    <property type="entry name" value="HlyD-like secretion proteins"/>
    <property type="match status" value="1"/>
</dbReference>
<dbReference type="Pfam" id="PF25963">
    <property type="entry name" value="Beta-barrel_AAEA"/>
    <property type="match status" value="1"/>
</dbReference>
<dbReference type="Gene3D" id="1.10.287.470">
    <property type="entry name" value="Helix hairpin bin"/>
    <property type="match status" value="1"/>
</dbReference>
<comment type="caution">
    <text evidence="6">The sequence shown here is derived from an EMBL/GenBank/DDBJ whole genome shotgun (WGS) entry which is preliminary data.</text>
</comment>
<feature type="domain" description="p-hydroxybenzoic acid efflux pump subunit AaeA-like beta-barrel" evidence="5">
    <location>
        <begin position="190"/>
        <end position="286"/>
    </location>
</feature>
<accession>A0A7W4NFG9</accession>
<dbReference type="PANTHER" id="PTHR30367:SF1">
    <property type="entry name" value="MULTIDRUG RESISTANCE PROTEIN MDTN"/>
    <property type="match status" value="1"/>
</dbReference>
<feature type="transmembrane region" description="Helical" evidence="3">
    <location>
        <begin position="12"/>
        <end position="32"/>
    </location>
</feature>
<evidence type="ECO:0000313" key="6">
    <source>
        <dbReference type="EMBL" id="MBB2156734.1"/>
    </source>
</evidence>
<keyword evidence="3" id="KW-1133">Transmembrane helix</keyword>
<reference evidence="6 7" key="1">
    <citation type="submission" date="2020-04" db="EMBL/GenBank/DDBJ databases">
        <title>Description of novel Gluconacetobacter.</title>
        <authorList>
            <person name="Sombolestani A."/>
        </authorList>
    </citation>
    <scope>NUCLEOTIDE SEQUENCE [LARGE SCALE GENOMIC DNA]</scope>
    <source>
        <strain evidence="6 7">LMG 7603</strain>
    </source>
</reference>
<keyword evidence="3" id="KW-0472">Membrane</keyword>
<protein>
    <submittedName>
        <fullName evidence="6">HlyD family secretion protein</fullName>
    </submittedName>
</protein>
<evidence type="ECO:0000259" key="4">
    <source>
        <dbReference type="Pfam" id="PF25917"/>
    </source>
</evidence>
<dbReference type="EMBL" id="JABEQG010000017">
    <property type="protein sequence ID" value="MBB2156734.1"/>
    <property type="molecule type" value="Genomic_DNA"/>
</dbReference>
<evidence type="ECO:0000259" key="5">
    <source>
        <dbReference type="Pfam" id="PF25963"/>
    </source>
</evidence>
<dbReference type="InterPro" id="IPR050393">
    <property type="entry name" value="MFP_Efflux_Pump"/>
</dbReference>
<name>A0A7W4NFG9_GLUDI</name>
<gene>
    <name evidence="6" type="ORF">HLH33_10490</name>
</gene>
<dbReference type="InterPro" id="IPR058625">
    <property type="entry name" value="MdtA-like_BSH"/>
</dbReference>
<evidence type="ECO:0000256" key="3">
    <source>
        <dbReference type="SAM" id="Phobius"/>
    </source>
</evidence>
<keyword evidence="3" id="KW-0812">Transmembrane</keyword>
<dbReference type="PANTHER" id="PTHR30367">
    <property type="entry name" value="P-HYDROXYBENZOIC ACID EFFLUX PUMP SUBUNIT AAEA-RELATED"/>
    <property type="match status" value="1"/>
</dbReference>
<proteinExistence type="predicted"/>
<dbReference type="Pfam" id="PF25917">
    <property type="entry name" value="BSH_RND"/>
    <property type="match status" value="1"/>
</dbReference>
<dbReference type="RefSeq" id="WP_043459219.1">
    <property type="nucleotide sequence ID" value="NZ_JABEQG010000017.1"/>
</dbReference>
<feature type="domain" description="Multidrug resistance protein MdtA-like barrel-sandwich hybrid" evidence="4">
    <location>
        <begin position="47"/>
        <end position="186"/>
    </location>
</feature>
<dbReference type="Proteomes" id="UP000550787">
    <property type="component" value="Unassembled WGS sequence"/>
</dbReference>
<evidence type="ECO:0000313" key="7">
    <source>
        <dbReference type="Proteomes" id="UP000550787"/>
    </source>
</evidence>
<organism evidence="6 7">
    <name type="scientific">Gluconacetobacter diazotrophicus</name>
    <name type="common">Acetobacter diazotrophicus</name>
    <dbReference type="NCBI Taxonomy" id="33996"/>
    <lineage>
        <taxon>Bacteria</taxon>
        <taxon>Pseudomonadati</taxon>
        <taxon>Pseudomonadota</taxon>
        <taxon>Alphaproteobacteria</taxon>
        <taxon>Acetobacterales</taxon>
        <taxon>Acetobacteraceae</taxon>
        <taxon>Gluconacetobacter</taxon>
    </lineage>
</organism>
<feature type="region of interest" description="Disordered" evidence="2">
    <location>
        <begin position="313"/>
        <end position="343"/>
    </location>
</feature>
<evidence type="ECO:0000256" key="2">
    <source>
        <dbReference type="SAM" id="MobiDB-lite"/>
    </source>
</evidence>
<evidence type="ECO:0000256" key="1">
    <source>
        <dbReference type="SAM" id="Coils"/>
    </source>
</evidence>
<feature type="compositionally biased region" description="Low complexity" evidence="2">
    <location>
        <begin position="314"/>
        <end position="333"/>
    </location>
</feature>
<dbReference type="AlphaFoldDB" id="A0A7W4NFG9"/>
<feature type="coiled-coil region" evidence="1">
    <location>
        <begin position="117"/>
        <end position="151"/>
    </location>
</feature>
<sequence length="343" mass="37569">MFERARHVMRIATTLAILAIATVVVLGLWDYYTAAPWTRNGQVRVQVANIAPRVSGQIVDVRVTDNQYVHRGDVLYSIDPFDFRIAVASATARVNERQADLTLRLAQHQRRQQLSSASASAEEKQQFEAVAEQAKAQYADALAALSQARMNLDRTQVRSTVNGYVTNLTMRVGDFATAGVSDIEVIDAESYWVDGYFEETRMRGIYPGALVRIDLMGYATPLWGHVETITRGISSANAQRSTQGLPLVNPVYTWVRLAQRIPVRVHIDALPAGITLAAGMTASVSIVTPEGRQPRVTLRALVAQLRQSLHRVRPPNAVAASPATPVPSPTSLSNGVSEDGQDR</sequence>